<evidence type="ECO:0000313" key="2">
    <source>
        <dbReference type="EMBL" id="MCQ3827928.1"/>
    </source>
</evidence>
<evidence type="ECO:0000259" key="1">
    <source>
        <dbReference type="Pfam" id="PF04287"/>
    </source>
</evidence>
<dbReference type="EMBL" id="JACASI010000008">
    <property type="protein sequence ID" value="MCQ3827928.1"/>
    <property type="molecule type" value="Genomic_DNA"/>
</dbReference>
<dbReference type="Proteomes" id="UP001205566">
    <property type="component" value="Unassembled WGS sequence"/>
</dbReference>
<gene>
    <name evidence="2" type="ORF">HXX02_00565</name>
</gene>
<dbReference type="Gene3D" id="1.20.1440.40">
    <property type="entry name" value="YqcC-like"/>
    <property type="match status" value="1"/>
</dbReference>
<reference evidence="2" key="1">
    <citation type="thesis" date="2020" institute="Technische Universitat Dresden" country="Dresden, Germany">
        <title>The Agarolytic System of Microbulbifer elongatus PORT2, Isolated from Batu Karas, Pangandaran West Java Indonesia.</title>
        <authorList>
            <person name="Anggraeni S.R."/>
        </authorList>
    </citation>
    <scope>NUCLEOTIDE SEQUENCE</scope>
    <source>
        <strain evidence="2">PORT2</strain>
    </source>
</reference>
<proteinExistence type="predicted"/>
<dbReference type="PANTHER" id="PTHR39586">
    <property type="entry name" value="CYTOPLASMIC PROTEIN-RELATED"/>
    <property type="match status" value="1"/>
</dbReference>
<protein>
    <submittedName>
        <fullName evidence="2">YqcC family protein</fullName>
    </submittedName>
</protein>
<keyword evidence="3" id="KW-1185">Reference proteome</keyword>
<dbReference type="InterPro" id="IPR023376">
    <property type="entry name" value="YqcC-like_dom"/>
</dbReference>
<dbReference type="Pfam" id="PF04287">
    <property type="entry name" value="DUF446"/>
    <property type="match status" value="1"/>
</dbReference>
<name>A0ABT1NVR5_9GAMM</name>
<organism evidence="2 3">
    <name type="scientific">Microbulbifer elongatus</name>
    <dbReference type="NCBI Taxonomy" id="86173"/>
    <lineage>
        <taxon>Bacteria</taxon>
        <taxon>Pseudomonadati</taxon>
        <taxon>Pseudomonadota</taxon>
        <taxon>Gammaproteobacteria</taxon>
        <taxon>Cellvibrionales</taxon>
        <taxon>Microbulbiferaceae</taxon>
        <taxon>Microbulbifer</taxon>
    </lineage>
</organism>
<dbReference type="PIRSF" id="PIRSF006257">
    <property type="entry name" value="UCP006257"/>
    <property type="match status" value="1"/>
</dbReference>
<dbReference type="RefSeq" id="WP_255872856.1">
    <property type="nucleotide sequence ID" value="NZ_JACASI010000008.1"/>
</dbReference>
<dbReference type="InterPro" id="IPR036814">
    <property type="entry name" value="YqcC-like_sf"/>
</dbReference>
<dbReference type="InterPro" id="IPR007384">
    <property type="entry name" value="UCP006257"/>
</dbReference>
<comment type="caution">
    <text evidence="2">The sequence shown here is derived from an EMBL/GenBank/DDBJ whole genome shotgun (WGS) entry which is preliminary data.</text>
</comment>
<sequence length="108" mass="12122">MKSIYSDIATLLLELEAELRALDLWEDTPPSAEALASTQPFCVDTLTFPQWLQFVFLTRMSHLVEFEQPLPQQCAIAPMAEEHFRGSSQTGAALVAKLTEIDERLVRG</sequence>
<dbReference type="PANTHER" id="PTHR39586:SF1">
    <property type="entry name" value="CYTOPLASMIC PROTEIN"/>
    <property type="match status" value="1"/>
</dbReference>
<feature type="domain" description="YqcC-like" evidence="1">
    <location>
        <begin position="8"/>
        <end position="103"/>
    </location>
</feature>
<evidence type="ECO:0000313" key="3">
    <source>
        <dbReference type="Proteomes" id="UP001205566"/>
    </source>
</evidence>
<accession>A0ABT1NVR5</accession>
<dbReference type="SUPFAM" id="SSF158452">
    <property type="entry name" value="YqcC-like"/>
    <property type="match status" value="1"/>
</dbReference>